<feature type="chain" id="PRO_5040317627" description="Chitin-binding type-3 domain-containing protein" evidence="3">
    <location>
        <begin position="25"/>
        <end position="634"/>
    </location>
</feature>
<dbReference type="GO" id="GO:0004553">
    <property type="term" value="F:hydrolase activity, hydrolyzing O-glycosyl compounds"/>
    <property type="evidence" value="ECO:0007669"/>
    <property type="project" value="InterPro"/>
</dbReference>
<dbReference type="SUPFAM" id="SSF51445">
    <property type="entry name" value="(Trans)glycosidases"/>
    <property type="match status" value="1"/>
</dbReference>
<dbReference type="Pfam" id="PF02839">
    <property type="entry name" value="CBM_5_12"/>
    <property type="match status" value="2"/>
</dbReference>
<dbReference type="PROSITE" id="PS51257">
    <property type="entry name" value="PROKAR_LIPOPROTEIN"/>
    <property type="match status" value="1"/>
</dbReference>
<reference evidence="5" key="1">
    <citation type="submission" date="2021-07" db="EMBL/GenBank/DDBJ databases">
        <title>Draft genome of Mortierella alpina, strain LL118, isolated from an aspen leaf litter sample.</title>
        <authorList>
            <person name="Yang S."/>
            <person name="Vinatzer B.A."/>
        </authorList>
    </citation>
    <scope>NUCLEOTIDE SEQUENCE</scope>
    <source>
        <strain evidence="5">LL118</strain>
    </source>
</reference>
<dbReference type="Gene3D" id="3.20.20.80">
    <property type="entry name" value="Glycosidases"/>
    <property type="match status" value="2"/>
</dbReference>
<evidence type="ECO:0000256" key="2">
    <source>
        <dbReference type="SAM" id="MobiDB-lite"/>
    </source>
</evidence>
<dbReference type="GO" id="GO:0005975">
    <property type="term" value="P:carbohydrate metabolic process"/>
    <property type="evidence" value="ECO:0007669"/>
    <property type="project" value="InterPro"/>
</dbReference>
<dbReference type="SMART" id="SM00495">
    <property type="entry name" value="ChtBD3"/>
    <property type="match status" value="2"/>
</dbReference>
<dbReference type="Proteomes" id="UP000717515">
    <property type="component" value="Unassembled WGS sequence"/>
</dbReference>
<accession>A0A9P8A2G1</accession>
<dbReference type="InterPro" id="IPR017853">
    <property type="entry name" value="GH"/>
</dbReference>
<gene>
    <name evidence="5" type="ORF">KVV02_006803</name>
</gene>
<dbReference type="Gene3D" id="2.10.10.20">
    <property type="entry name" value="Carbohydrate-binding module superfamily 5/12"/>
    <property type="match status" value="2"/>
</dbReference>
<protein>
    <recommendedName>
        <fullName evidence="4">Chitin-binding type-3 domain-containing protein</fullName>
    </recommendedName>
</protein>
<dbReference type="AlphaFoldDB" id="A0A9P8A2G1"/>
<feature type="region of interest" description="Disordered" evidence="2">
    <location>
        <begin position="493"/>
        <end position="514"/>
    </location>
</feature>
<evidence type="ECO:0000313" key="5">
    <source>
        <dbReference type="EMBL" id="KAG9323088.1"/>
    </source>
</evidence>
<evidence type="ECO:0000313" key="6">
    <source>
        <dbReference type="Proteomes" id="UP000717515"/>
    </source>
</evidence>
<name>A0A9P8A2G1_MORAP</name>
<dbReference type="InterPro" id="IPR036573">
    <property type="entry name" value="CBM_sf_5/12"/>
</dbReference>
<dbReference type="SUPFAM" id="SSF51055">
    <property type="entry name" value="Carbohydrate binding domain"/>
    <property type="match status" value="2"/>
</dbReference>
<feature type="domain" description="Chitin-binding type-3" evidence="4">
    <location>
        <begin position="579"/>
        <end position="621"/>
    </location>
</feature>
<feature type="signal peptide" evidence="3">
    <location>
        <begin position="1"/>
        <end position="24"/>
    </location>
</feature>
<proteinExistence type="predicted"/>
<keyword evidence="3" id="KW-0732">Signal</keyword>
<dbReference type="GO" id="GO:0030246">
    <property type="term" value="F:carbohydrate binding"/>
    <property type="evidence" value="ECO:0007669"/>
    <property type="project" value="InterPro"/>
</dbReference>
<organism evidence="5 6">
    <name type="scientific">Mortierella alpina</name>
    <name type="common">Oleaginous fungus</name>
    <name type="synonym">Mortierella renispora</name>
    <dbReference type="NCBI Taxonomy" id="64518"/>
    <lineage>
        <taxon>Eukaryota</taxon>
        <taxon>Fungi</taxon>
        <taxon>Fungi incertae sedis</taxon>
        <taxon>Mucoromycota</taxon>
        <taxon>Mortierellomycotina</taxon>
        <taxon>Mortierellomycetes</taxon>
        <taxon>Mortierellales</taxon>
        <taxon>Mortierellaceae</taxon>
        <taxon>Mortierella</taxon>
    </lineage>
</organism>
<dbReference type="CDD" id="cd12215">
    <property type="entry name" value="ChiC_BD"/>
    <property type="match status" value="2"/>
</dbReference>
<evidence type="ECO:0000259" key="4">
    <source>
        <dbReference type="SMART" id="SM00495"/>
    </source>
</evidence>
<keyword evidence="1" id="KW-0378">Hydrolase</keyword>
<comment type="caution">
    <text evidence="5">The sequence shown here is derived from an EMBL/GenBank/DDBJ whole genome shotgun (WGS) entry which is preliminary data.</text>
</comment>
<dbReference type="GO" id="GO:0005576">
    <property type="term" value="C:extracellular region"/>
    <property type="evidence" value="ECO:0007669"/>
    <property type="project" value="InterPro"/>
</dbReference>
<feature type="domain" description="Chitin-binding type-3" evidence="4">
    <location>
        <begin position="518"/>
        <end position="560"/>
    </location>
</feature>
<dbReference type="InterPro" id="IPR003610">
    <property type="entry name" value="CBM5/12"/>
</dbReference>
<evidence type="ECO:0000256" key="3">
    <source>
        <dbReference type="SAM" id="SignalP"/>
    </source>
</evidence>
<dbReference type="EMBL" id="JAIFTL010000116">
    <property type="protein sequence ID" value="KAG9323088.1"/>
    <property type="molecule type" value="Genomic_DNA"/>
</dbReference>
<evidence type="ECO:0000256" key="1">
    <source>
        <dbReference type="ARBA" id="ARBA00022801"/>
    </source>
</evidence>
<sequence length="634" mass="67723">MRLTTALVTIASALVMACTSQVEAEPMVGGYLLLNPTNGPAKLKALADNAAKIPINRLFLSFARPGMVYVPGSNTLEHVGLNYANTADFGFADLKAKVATLQANGVEVFLSVGGWNYGCFPYLYTYYSVGGYGTTTPNYYKIIQNGGGSLAGCTEANMWCYTCEPKSENTVLADFDIFPEPSNSSTWQAAQKYVTATAGGGAPVFHPEIIPGRQWTDPVTKMTNLVPGSDYFIKQNRDPYQDLVYLGKDLGLAGVDVDYEEMWHADYYRAGASTGPWTSYQTVYKYATIMRDVQINIQAIQPSMKLGTAASAAGGLSTNWWGGNLKNIWYFTYKWYPDLYNFVAKGANSGGVNVMTYDLSKNQQYHECPDENTCSLSQQVNYYMKSYADNGMTANVGYEIGIPAYPASDHDPTNQLPLIQSELTSILAAQGAKGGFFWELYKPAGSTANVDVTTAAQQICKAALGATTPRCSGVIPPAGGGVTPTSTSAVTGTVSANPTSTAPPTSTTSTTPGGSCTLPAWSDAKVYNSGDKVSYQGRQYTCQWWSQNNVPTAGGPWTDNGACSGGPTPTPGTGSCANVSPYSSSTAYTGGSKVTYGGFIYTAQWWTQGETPGSTAAWVKGAACSATLRRRLYN</sequence>